<organism evidence="7 8">
    <name type="scientific">Heterodermia speciosa</name>
    <dbReference type="NCBI Taxonomy" id="116794"/>
    <lineage>
        <taxon>Eukaryota</taxon>
        <taxon>Fungi</taxon>
        <taxon>Dikarya</taxon>
        <taxon>Ascomycota</taxon>
        <taxon>Pezizomycotina</taxon>
        <taxon>Lecanoromycetes</taxon>
        <taxon>OSLEUM clade</taxon>
        <taxon>Lecanoromycetidae</taxon>
        <taxon>Caliciales</taxon>
        <taxon>Physciaceae</taxon>
        <taxon>Heterodermia</taxon>
    </lineage>
</organism>
<keyword evidence="2 3" id="KW-0040">ANK repeat</keyword>
<dbReference type="Gene3D" id="3.40.50.300">
    <property type="entry name" value="P-loop containing nucleotide triphosphate hydrolases"/>
    <property type="match status" value="1"/>
</dbReference>
<evidence type="ECO:0000259" key="5">
    <source>
        <dbReference type="Pfam" id="PF22939"/>
    </source>
</evidence>
<evidence type="ECO:0000256" key="3">
    <source>
        <dbReference type="PROSITE-ProRule" id="PRU00023"/>
    </source>
</evidence>
<feature type="domain" description="Nephrocystin 3-like N-terminal" evidence="6">
    <location>
        <begin position="255"/>
        <end position="407"/>
    </location>
</feature>
<gene>
    <name evidence="7" type="ORF">HETSPECPRED_007446</name>
</gene>
<dbReference type="InterPro" id="IPR036770">
    <property type="entry name" value="Ankyrin_rpt-contain_sf"/>
</dbReference>
<dbReference type="InterPro" id="IPR054471">
    <property type="entry name" value="GPIID_WHD"/>
</dbReference>
<feature type="domain" description="GPI inositol-deacylase winged helix" evidence="5">
    <location>
        <begin position="521"/>
        <end position="608"/>
    </location>
</feature>
<feature type="compositionally biased region" description="Acidic residues" evidence="4">
    <location>
        <begin position="680"/>
        <end position="699"/>
    </location>
</feature>
<dbReference type="Pfam" id="PF24883">
    <property type="entry name" value="NPHP3_N"/>
    <property type="match status" value="1"/>
</dbReference>
<dbReference type="SMART" id="SM00248">
    <property type="entry name" value="ANK"/>
    <property type="match status" value="12"/>
</dbReference>
<keyword evidence="8" id="KW-1185">Reference proteome</keyword>
<dbReference type="Gene3D" id="1.25.40.20">
    <property type="entry name" value="Ankyrin repeat-containing domain"/>
    <property type="match status" value="3"/>
</dbReference>
<dbReference type="SUPFAM" id="SSF52540">
    <property type="entry name" value="P-loop containing nucleoside triphosphate hydrolases"/>
    <property type="match status" value="1"/>
</dbReference>
<dbReference type="PROSITE" id="PS50297">
    <property type="entry name" value="ANK_REP_REGION"/>
    <property type="match status" value="3"/>
</dbReference>
<dbReference type="PANTHER" id="PTHR24198">
    <property type="entry name" value="ANKYRIN REPEAT AND PROTEIN KINASE DOMAIN-CONTAINING PROTEIN"/>
    <property type="match status" value="1"/>
</dbReference>
<dbReference type="Pfam" id="PF22939">
    <property type="entry name" value="WHD_GPIID"/>
    <property type="match status" value="1"/>
</dbReference>
<dbReference type="InterPro" id="IPR002110">
    <property type="entry name" value="Ankyrin_rpt"/>
</dbReference>
<comment type="caution">
    <text evidence="7">The sequence shown here is derived from an EMBL/GenBank/DDBJ whole genome shotgun (WGS) entry which is preliminary data.</text>
</comment>
<evidence type="ECO:0000256" key="1">
    <source>
        <dbReference type="ARBA" id="ARBA00022737"/>
    </source>
</evidence>
<protein>
    <recommendedName>
        <fullName evidence="9">Chitinase</fullName>
    </recommendedName>
</protein>
<dbReference type="InterPro" id="IPR027417">
    <property type="entry name" value="P-loop_NTPase"/>
</dbReference>
<dbReference type="OrthoDB" id="3012298at2759"/>
<dbReference type="Proteomes" id="UP000664521">
    <property type="component" value="Unassembled WGS sequence"/>
</dbReference>
<evidence type="ECO:0000313" key="8">
    <source>
        <dbReference type="Proteomes" id="UP000664521"/>
    </source>
</evidence>
<dbReference type="Gene3D" id="3.20.20.80">
    <property type="entry name" value="Glycosidases"/>
    <property type="match status" value="1"/>
</dbReference>
<evidence type="ECO:0000256" key="2">
    <source>
        <dbReference type="ARBA" id="ARBA00023043"/>
    </source>
</evidence>
<evidence type="ECO:0000259" key="6">
    <source>
        <dbReference type="Pfam" id="PF24883"/>
    </source>
</evidence>
<sequence>MSVSSPLQAVEASFVKLEGALRNFSQALQEFPFPDAEEKRDAILAYQDTSKDSLKLFFESLSEQTGIQQDGILRLVHLFDLLAPQIHPIKDKIPLALFGVLKTTLIIGYYLCDDLSIVTTKLDRLSERMTKIDSFELSIVSEEITQSLLAQLSACVVDSCARILLLRSRAGVQAYEPAVYDVDHVCLSLEREAEKARRAAQERERVEAHESAAKERQIQDVQAWIEDILKDSTQDKHELVASNRVDGTGAAFICEIQQWLETKDAPIFLAHGSPGVGKTYLACAVISHHFERPFEGIDGMAYIYFTYDDRDRQTPFFLYASLVFQLLRNTTQMRKDVIRLCEEQKKLAHRQRSQILKAFKHAVNKLGSSKLLIFDALDEASEDTRDAVLDLLEGAHSGSSRNFVTSRSDYRDSLPQEQVLNYHVQADADDIRAYSNDRLKNRNLKRVMKAKFGNDAAAQQFASSIVEEILKNSQGLFLHAYYAVKDVCEQVSTSGIKKAASKQHKDANGIYAITLEQIKTLATAKRDLAHRTIAWLTFARRPFEENELKEAFTIDNQTGRADLAAQLDVDNIVDYCRGLVVRVKSWRLSYLRLAHMTAQEYFSQDELFQQYHADMCLTCFNRVMSCLAPFRKKAQRKSSVTDRDSGKHEEFHYLDELVEEPLSDSSADETASETDSSSTDGEDEGEPSEAQEDDDSEDEITSLFEDFPSPIISEDNQYWRNFASDWPKSLLPWVAKKTHFSSYAGTYALSHLKEATLTDDLEKAILTFVRTANSRRRWSTFSSKLQDHPYRMKMLHMASLIGIPSVVEKLANMPTIGIDDRDILGRTALMWALGLGNEAAARMLLQGGAQAHSYDQRHRSTISYASMIKDEKLLVKLLDSVPNVDLNASFLCSSAKANNVFLLKGALSRAESEINNFNESGRTPLHEAIIGDSENAVRLLIQHGAQVSASDRVGRTPLMYAALGQNSGIMNLLVKSGASVEAQREKSDSPLHIVAKSAKASQKGLQILLRASANPLSQDENGLVPLQVLICSSQYHGWVEKEVLACVKLLSRDPSAISHQSEDGSNALHHAVQSTYVSVLKDLVNRAPPNAVNARKHYGQTPIFEALIAYNVAAFNFLVGLPGIDLLATRGDKKNLLNCAAWADEIAVAQKLIDSEPRLITLAEEHKVSAIHYSVERDNPAMFELLLNAGSDPRSRRHRLNVDLISYAAFEGRAWCLDTLLRLKAWITCDHTDQSVAHKDDLGKTLLHAAASSGSPPVLRKVLSALPLDGLSLEDGDVMGFTPLHHATRARNETFVSLLLHAGSDPDALTMNGQSALDLALEYEAINTISTLVSADAHFSQRSRSKLPEIRRYENEDFYPRLKKMLDDLNHLRENEKSIDAEIYQEKKVRRTSNQESVYSEYSADTPFLEISIPENAAVPIKRVVFKTISHDQGHSWEASKWGGTYEHSHSYFEAAIQSTQASTGDTGQGHSPRIRVQTNVHADAESKTHVNVLDCDVPDQGRSDWVKSLQPGDRIQLYAVAMYPGWKNYVQEAEITVSYHEVIGKEVQKEERREGFLRNFQGFTLSEQNRVRDSQTKPLVVVYHQSLHADNGIMISLRPLVREITSVAAVILGRFYLYLNDKEPSLSTPGTEGNGGASIYLNDYAIHASSIDDLWTDTEYLQKAGIKIIGSLSLRTDDTSDNKNILRGENDSVFQACYELLRGLVISRRLDGLNLDVDIPENFVSADGGIISHKGAIQLIDKLRADFGADFVLSITTSVQALLSDNGNMASGIFDIREIELQRGHLINWYIVPIFDPTNEQATNDQDPSPLYVRQLNSYIRLLSQKPMTARKILISISTNPDVSHEIAKTRGAYLNLDILENILALLYYSYSPLDFGGIAGWEYSRAGDPRRKSPPWVWMKKLTQMLASVSAEPG</sequence>
<keyword evidence="1" id="KW-0677">Repeat</keyword>
<dbReference type="SUPFAM" id="SSF51445">
    <property type="entry name" value="(Trans)glycosidases"/>
    <property type="match status" value="1"/>
</dbReference>
<dbReference type="InterPro" id="IPR056884">
    <property type="entry name" value="NPHP3-like_N"/>
</dbReference>
<feature type="repeat" description="ANK" evidence="3">
    <location>
        <begin position="1279"/>
        <end position="1311"/>
    </location>
</feature>
<feature type="repeat" description="ANK" evidence="3">
    <location>
        <begin position="920"/>
        <end position="952"/>
    </location>
</feature>
<feature type="repeat" description="ANK" evidence="3">
    <location>
        <begin position="824"/>
        <end position="856"/>
    </location>
</feature>
<dbReference type="PROSITE" id="PS50088">
    <property type="entry name" value="ANK_REPEAT"/>
    <property type="match status" value="4"/>
</dbReference>
<dbReference type="PANTHER" id="PTHR24198:SF195">
    <property type="entry name" value="DEATH DOMAIN-CONTAINING PROTEIN"/>
    <property type="match status" value="1"/>
</dbReference>
<proteinExistence type="predicted"/>
<dbReference type="SUPFAM" id="SSF48403">
    <property type="entry name" value="Ankyrin repeat"/>
    <property type="match status" value="2"/>
</dbReference>
<dbReference type="EMBL" id="CAJPDS010000053">
    <property type="protein sequence ID" value="CAF9929781.1"/>
    <property type="molecule type" value="Genomic_DNA"/>
</dbReference>
<reference evidence="7" key="1">
    <citation type="submission" date="2021-03" db="EMBL/GenBank/DDBJ databases">
        <authorList>
            <person name="Tagirdzhanova G."/>
        </authorList>
    </citation>
    <scope>NUCLEOTIDE SEQUENCE</scope>
</reference>
<dbReference type="InterPro" id="IPR017853">
    <property type="entry name" value="GH"/>
</dbReference>
<evidence type="ECO:0008006" key="9">
    <source>
        <dbReference type="Google" id="ProtNLM"/>
    </source>
</evidence>
<dbReference type="Pfam" id="PF12796">
    <property type="entry name" value="Ank_2"/>
    <property type="match status" value="2"/>
</dbReference>
<accession>A0A8H3FYF6</accession>
<feature type="compositionally biased region" description="Acidic residues" evidence="4">
    <location>
        <begin position="661"/>
        <end position="672"/>
    </location>
</feature>
<name>A0A8H3FYF6_9LECA</name>
<evidence type="ECO:0000256" key="4">
    <source>
        <dbReference type="SAM" id="MobiDB-lite"/>
    </source>
</evidence>
<evidence type="ECO:0000313" key="7">
    <source>
        <dbReference type="EMBL" id="CAF9929781.1"/>
    </source>
</evidence>
<feature type="repeat" description="ANK" evidence="3">
    <location>
        <begin position="953"/>
        <end position="985"/>
    </location>
</feature>
<feature type="region of interest" description="Disordered" evidence="4">
    <location>
        <begin position="661"/>
        <end position="699"/>
    </location>
</feature>